<evidence type="ECO:0000259" key="3">
    <source>
        <dbReference type="Pfam" id="PF07622"/>
    </source>
</evidence>
<evidence type="ECO:0000313" key="6">
    <source>
        <dbReference type="Proteomes" id="UP001500840"/>
    </source>
</evidence>
<feature type="domain" description="DUF1583" evidence="4">
    <location>
        <begin position="857"/>
        <end position="1004"/>
    </location>
</feature>
<proteinExistence type="inferred from homology"/>
<dbReference type="Pfam" id="PF07676">
    <property type="entry name" value="PD40"/>
    <property type="match status" value="2"/>
</dbReference>
<dbReference type="SUPFAM" id="SSF69304">
    <property type="entry name" value="Tricorn protease N-terminal domain"/>
    <property type="match status" value="1"/>
</dbReference>
<dbReference type="InterPro" id="IPR022660">
    <property type="entry name" value="DUF1581"/>
</dbReference>
<dbReference type="PANTHER" id="PTHR36842">
    <property type="entry name" value="PROTEIN TOLB HOMOLOG"/>
    <property type="match status" value="1"/>
</dbReference>
<name>A0ABP8M5J5_9BACT</name>
<evidence type="ECO:0008006" key="7">
    <source>
        <dbReference type="Google" id="ProtNLM"/>
    </source>
</evidence>
<dbReference type="InterPro" id="IPR011042">
    <property type="entry name" value="6-blade_b-propeller_TolB-like"/>
</dbReference>
<protein>
    <recommendedName>
        <fullName evidence="7">Translocation protein TolB</fullName>
    </recommendedName>
</protein>
<feature type="domain" description="DUF1583" evidence="4">
    <location>
        <begin position="271"/>
        <end position="416"/>
    </location>
</feature>
<feature type="domain" description="DUF1583" evidence="3">
    <location>
        <begin position="1011"/>
        <end position="1237"/>
    </location>
</feature>
<sequence>MESLPGSRAIVLRAILLASQSGNEEKVRSIIEQLANEKTFSSEWVRDAAVLSCVCRELDNCSDVLGKIRSSVLDRQSVSPTAKAFLARTQFSAREQELLGPFRMNKDWIAVGKRASLYSHDNHITHLAGSDAYYVYRYPLAGDFRFQVQQVDPKNEDACLIQYANRSFGLNPFFRPGANLREIEKSGDRFRACLNGYPLGDFPMDSTSPWIVLDPNGNVTERFRFMKLTGSPTIPREVKLIGNESSSGWTSSDNSDDLSTSNGVLESAKSQSLHQRIVRYYRPLQSGETFEYEYFASEQHVAHPAIGPLAFLLDPDGVKLHWVTKLDDDWSGLSVDNELVEPLNRRGPRKLPIRSSEWNHVSLSLNDNQLTIRLNDTLVYSRSLQPDDDTRFGWYHNPSEKSIRVRNAALRGEWPKSLDIDTIAESRGTGAPSALASVLFREHDIGAGVLQVSEEASRLKVEDRYDYLSKWVLPSEWHRTLRLNSDFTSMHSLQPTTKDVNDPGGNLISPALELIDVAEQLGRLNEIAERARLYAPEDIHQQRNRSAFLALIHHRLGSHDETMKHAETLFRLTEQADDEIAPRHLWSGYLVSRMLNNEPDFHGIVRDLLALHQLPRLDPEFPIEFELNRMWNSYRHNDLEEFTERNGMQLKQWQPTARYETKWRSLGHAQGEWLSIPGGVRHIPSHSHDLLFFESPLLGNYEFQFEQQNAEFGDIQVVAGGARTKVEDGKTVITGGDEIAKVETLIAPPLGIERPWIHQRYVVRDGVLSVHVNGRKVHQRDVFEGYPWLALCADDESTAVVRNIEIMGAPAIPSSLELVHPRLPGWRSYYSPGIKNANGAWTHQDGSIVGLKEDFPKGSGRERMLYYQRPLKGSDAVEYEFFYKPGSTIVHPALDRMAFVVTPEGIQLHYVTDGQDDKTFHDKTNMRFEPTEQRERPSALLIENQWNKARISLHDNSMQMQLNGTVVYQHELSPVNQRLFGLFYFSDQTSANVRNVVLHGSWPTKLATASEQQLADPQLVQLNASLDMLAGRMIRDFAEESIPDKLFNIQGRALGTYTKRPEGLELTVPGAAGQRQSGILGRFRLSGDFDISAEFDSFRSDLGNNANSLCSVRLDVVLDGEDIPLGTIQRYGIPGRQKASGSFVTRREDGVNVRTIETIDWESSSSTFRIARRGDKMFLLIKDGDALGFRLFRTFQIPTTPCNQIRLMTVAANAAATGVVWKRLDVRADDISTGDKPIQKVLFVANADGSGLRQIEIGSKAQGINGSPHFSPDGKQIVFHAGTGRPSLSRVFVVNSDGTGLKDLGPGGLPIWMPDGKQIAFCSPSWDLALMKPDGSERQVIYQNGWAIQVSPDGREALFKDFGAAGSQNLTVMDLKTQQKRQLLNGEARRYGNLYWNFAWSPDGKWISFYGTSRMTGKHEFAVVSTKGSDHGFRVLVKDADDFFPRTSWHPDGDRILIGRRPKNQQSGAYLLKLSDQDYCEPLFEATGVARAEPPAWSSDGSQIVFMGVAAE</sequence>
<dbReference type="Pfam" id="PF20407">
    <property type="entry name" value="DUF1583_N"/>
    <property type="match status" value="2"/>
</dbReference>
<dbReference type="InterPro" id="IPR046518">
    <property type="entry name" value="DUF1583_N"/>
</dbReference>
<dbReference type="PANTHER" id="PTHR36842:SF1">
    <property type="entry name" value="PROTEIN TOLB"/>
    <property type="match status" value="1"/>
</dbReference>
<dbReference type="Pfam" id="PF07619">
    <property type="entry name" value="DUF1581"/>
    <property type="match status" value="2"/>
</dbReference>
<evidence type="ECO:0000259" key="2">
    <source>
        <dbReference type="Pfam" id="PF07619"/>
    </source>
</evidence>
<dbReference type="Pfam" id="PF07622">
    <property type="entry name" value="DUF1583"/>
    <property type="match status" value="1"/>
</dbReference>
<accession>A0ABP8M5J5</accession>
<dbReference type="Gene3D" id="2.120.10.30">
    <property type="entry name" value="TolB, C-terminal domain"/>
    <property type="match status" value="1"/>
</dbReference>
<dbReference type="EMBL" id="BAABGA010000006">
    <property type="protein sequence ID" value="GAA4444754.1"/>
    <property type="molecule type" value="Genomic_DNA"/>
</dbReference>
<feature type="domain" description="DUF1581" evidence="2">
    <location>
        <begin position="760"/>
        <end position="839"/>
    </location>
</feature>
<comment type="similarity">
    <text evidence="1">Belongs to the TolB family.</text>
</comment>
<gene>
    <name evidence="5" type="ORF">GCM10023156_03470</name>
</gene>
<dbReference type="InterPro" id="IPR011659">
    <property type="entry name" value="WD40"/>
</dbReference>
<reference evidence="6" key="1">
    <citation type="journal article" date="2019" name="Int. J. Syst. Evol. Microbiol.">
        <title>The Global Catalogue of Microorganisms (GCM) 10K type strain sequencing project: providing services to taxonomists for standard genome sequencing and annotation.</title>
        <authorList>
            <consortium name="The Broad Institute Genomics Platform"/>
            <consortium name="The Broad Institute Genome Sequencing Center for Infectious Disease"/>
            <person name="Wu L."/>
            <person name="Ma J."/>
        </authorList>
    </citation>
    <scope>NUCLEOTIDE SEQUENCE [LARGE SCALE GENOMIC DNA]</scope>
    <source>
        <strain evidence="6">JCM 17759</strain>
    </source>
</reference>
<evidence type="ECO:0000313" key="5">
    <source>
        <dbReference type="EMBL" id="GAA4444754.1"/>
    </source>
</evidence>
<feature type="domain" description="DUF1581" evidence="2">
    <location>
        <begin position="190"/>
        <end position="251"/>
    </location>
</feature>
<dbReference type="Proteomes" id="UP001500840">
    <property type="component" value="Unassembled WGS sequence"/>
</dbReference>
<organism evidence="5 6">
    <name type="scientific">Novipirellula rosea</name>
    <dbReference type="NCBI Taxonomy" id="1031540"/>
    <lineage>
        <taxon>Bacteria</taxon>
        <taxon>Pseudomonadati</taxon>
        <taxon>Planctomycetota</taxon>
        <taxon>Planctomycetia</taxon>
        <taxon>Pirellulales</taxon>
        <taxon>Pirellulaceae</taxon>
        <taxon>Novipirellula</taxon>
    </lineage>
</organism>
<dbReference type="InterPro" id="IPR011475">
    <property type="entry name" value="DUF1583"/>
</dbReference>
<comment type="caution">
    <text evidence="5">The sequence shown here is derived from an EMBL/GenBank/DDBJ whole genome shotgun (WGS) entry which is preliminary data.</text>
</comment>
<evidence type="ECO:0000259" key="4">
    <source>
        <dbReference type="Pfam" id="PF20407"/>
    </source>
</evidence>
<evidence type="ECO:0000256" key="1">
    <source>
        <dbReference type="ARBA" id="ARBA00009820"/>
    </source>
</evidence>
<keyword evidence="6" id="KW-1185">Reference proteome</keyword>